<dbReference type="InterPro" id="IPR018708">
    <property type="entry name" value="DUF2225"/>
</dbReference>
<reference evidence="2" key="1">
    <citation type="journal article" date="2013" name="Extremophiles">
        <title>Proteinivorax tanatarense gen. nov., sp. nov., an anaerobic, haloalkaliphilic, proteolytic bacterium isolated from a decaying algal bloom, and proposal of Proteinivoraceae fam. nov.</title>
        <authorList>
            <person name="Kevbrin V."/>
            <person name="Boltyanskaya Y."/>
            <person name="Zhilina T."/>
            <person name="Kolganova T."/>
            <person name="Lavrentjeva E."/>
            <person name="Kuznetsov B."/>
        </authorList>
    </citation>
    <scope>NUCLEOTIDE SEQUENCE</scope>
    <source>
        <strain evidence="2">Z-910T</strain>
    </source>
</reference>
<evidence type="ECO:0000256" key="1">
    <source>
        <dbReference type="PROSITE-ProRule" id="PRU00339"/>
    </source>
</evidence>
<dbReference type="RefSeq" id="WP_350344417.1">
    <property type="nucleotide sequence ID" value="NZ_CP158367.1"/>
</dbReference>
<reference evidence="2" key="2">
    <citation type="submission" date="2024-06" db="EMBL/GenBank/DDBJ databases">
        <authorList>
            <person name="Petrova K.O."/>
            <person name="Toshchakov S.V."/>
            <person name="Boltjanskaja Y.V."/>
            <person name="Kevbrin V."/>
        </authorList>
    </citation>
    <scope>NUCLEOTIDE SEQUENCE</scope>
    <source>
        <strain evidence="2">Z-910T</strain>
    </source>
</reference>
<accession>A0AAU7VNZ3</accession>
<protein>
    <submittedName>
        <fullName evidence="2">DUF2225 domain-containing protein</fullName>
    </submittedName>
</protein>
<feature type="repeat" description="TPR" evidence="1">
    <location>
        <begin position="169"/>
        <end position="202"/>
    </location>
</feature>
<proteinExistence type="predicted"/>
<dbReference type="AlphaFoldDB" id="A0AAU7VNZ3"/>
<dbReference type="Pfam" id="PF09986">
    <property type="entry name" value="DUF2225"/>
    <property type="match status" value="1"/>
</dbReference>
<sequence length="233" mass="27475">MGTPLYSIDLECLYCNSAFESLKVKTSKIIKKHQDSDFCTYYKGDNPFFYDAYVCPNCGFAFTKNFSKSLNSEQKNAYQPLAEKWYKRHKFSMARNIGAAIEAYKLAFLSAVTVKEHNLVLAGLSLRIAWFNRYKKKINDEYKFLRISREYYNNSYEEGEIVNYEKPEIYLIYLLGDLSARLGEYNEAIKWFSRVTEHEERGLHQSIENMARDRWKEVKEQLKKEDVNAENIS</sequence>
<dbReference type="PROSITE" id="PS50005">
    <property type="entry name" value="TPR"/>
    <property type="match status" value="1"/>
</dbReference>
<dbReference type="EMBL" id="CP158367">
    <property type="protein sequence ID" value="XBX75677.1"/>
    <property type="molecule type" value="Genomic_DNA"/>
</dbReference>
<organism evidence="2">
    <name type="scientific">Proteinivorax tanatarense</name>
    <dbReference type="NCBI Taxonomy" id="1260629"/>
    <lineage>
        <taxon>Bacteria</taxon>
        <taxon>Bacillati</taxon>
        <taxon>Bacillota</taxon>
        <taxon>Clostridia</taxon>
        <taxon>Eubacteriales</taxon>
        <taxon>Proteinivoracaceae</taxon>
        <taxon>Proteinivorax</taxon>
    </lineage>
</organism>
<gene>
    <name evidence="2" type="ORF">PRVXT_000830</name>
</gene>
<dbReference type="InterPro" id="IPR019734">
    <property type="entry name" value="TPR_rpt"/>
</dbReference>
<name>A0AAU7VNZ3_9FIRM</name>
<keyword evidence="1" id="KW-0802">TPR repeat</keyword>
<evidence type="ECO:0000313" key="2">
    <source>
        <dbReference type="EMBL" id="XBX75677.1"/>
    </source>
</evidence>